<evidence type="ECO:0000313" key="1">
    <source>
        <dbReference type="EMBL" id="MFF3341348.1"/>
    </source>
</evidence>
<dbReference type="RefSeq" id="WP_387896515.1">
    <property type="nucleotide sequence ID" value="NZ_JBIAPK010000006.1"/>
</dbReference>
<protein>
    <submittedName>
        <fullName evidence="1">Uncharacterized protein</fullName>
    </submittedName>
</protein>
<proteinExistence type="predicted"/>
<sequence>MARHLIVQMCADRERALTDGNPTFWSTGHDTATGLIDAIVECDRHP</sequence>
<evidence type="ECO:0000313" key="2">
    <source>
        <dbReference type="Proteomes" id="UP001601976"/>
    </source>
</evidence>
<comment type="caution">
    <text evidence="1">The sequence shown here is derived from an EMBL/GenBank/DDBJ whole genome shotgun (WGS) entry which is preliminary data.</text>
</comment>
<organism evidence="1 2">
    <name type="scientific">Streptomyces flavidovirens</name>
    <dbReference type="NCBI Taxonomy" id="67298"/>
    <lineage>
        <taxon>Bacteria</taxon>
        <taxon>Bacillati</taxon>
        <taxon>Actinomycetota</taxon>
        <taxon>Actinomycetes</taxon>
        <taxon>Kitasatosporales</taxon>
        <taxon>Streptomycetaceae</taxon>
        <taxon>Streptomyces</taxon>
    </lineage>
</organism>
<reference evidence="1 2" key="1">
    <citation type="submission" date="2024-10" db="EMBL/GenBank/DDBJ databases">
        <title>The Natural Products Discovery Center: Release of the First 8490 Sequenced Strains for Exploring Actinobacteria Biosynthetic Diversity.</title>
        <authorList>
            <person name="Kalkreuter E."/>
            <person name="Kautsar S.A."/>
            <person name="Yang D."/>
            <person name="Bader C.D."/>
            <person name="Teijaro C.N."/>
            <person name="Fluegel L."/>
            <person name="Davis C.M."/>
            <person name="Simpson J.R."/>
            <person name="Lauterbach L."/>
            <person name="Steele A.D."/>
            <person name="Gui C."/>
            <person name="Meng S."/>
            <person name="Li G."/>
            <person name="Viehrig K."/>
            <person name="Ye F."/>
            <person name="Su P."/>
            <person name="Kiefer A.F."/>
            <person name="Nichols A."/>
            <person name="Cepeda A.J."/>
            <person name="Yan W."/>
            <person name="Fan B."/>
            <person name="Jiang Y."/>
            <person name="Adhikari A."/>
            <person name="Zheng C.-J."/>
            <person name="Schuster L."/>
            <person name="Cowan T.M."/>
            <person name="Smanski M.J."/>
            <person name="Chevrette M.G."/>
            <person name="De Carvalho L.P.S."/>
            <person name="Shen B."/>
        </authorList>
    </citation>
    <scope>NUCLEOTIDE SEQUENCE [LARGE SCALE GENOMIC DNA]</scope>
    <source>
        <strain evidence="1 2">NPDC003029</strain>
    </source>
</reference>
<dbReference type="EMBL" id="JBIAPK010000006">
    <property type="protein sequence ID" value="MFF3341348.1"/>
    <property type="molecule type" value="Genomic_DNA"/>
</dbReference>
<gene>
    <name evidence="1" type="ORF">ACFYWW_21855</name>
</gene>
<accession>A0ABW6RIJ9</accession>
<keyword evidence="2" id="KW-1185">Reference proteome</keyword>
<dbReference type="Proteomes" id="UP001601976">
    <property type="component" value="Unassembled WGS sequence"/>
</dbReference>
<name>A0ABW6RIJ9_9ACTN</name>